<dbReference type="GO" id="GO:0016020">
    <property type="term" value="C:membrane"/>
    <property type="evidence" value="ECO:0007669"/>
    <property type="project" value="GOC"/>
</dbReference>
<proteinExistence type="predicted"/>
<sequence>MVLEEIRWKHEGFLRDMQDVYPNQAGKHGLVILSKYPIVDKSRLDRPGQPYWQSLIVAWAKLDVDGREVNIVGAHMSRPFYASQQKNDYDHLTKFVQSLTGPVIVAGDFNAAPWTHKAHKFSATTGLGRFNTFVPTWPARWKALPLVPVLPIDNVFVSPQLTKIDLSVGNRLESDHLPVVADIAFVD</sequence>
<dbReference type="Pfam" id="PF03372">
    <property type="entry name" value="Exo_endo_phos"/>
    <property type="match status" value="1"/>
</dbReference>
<protein>
    <recommendedName>
        <fullName evidence="1">Endonuclease/exonuclease/phosphatase domain-containing protein</fullName>
    </recommendedName>
</protein>
<dbReference type="PANTHER" id="PTHR14859">
    <property type="entry name" value="CALCOFLUOR WHITE HYPERSENSITIVE PROTEIN PRECURSOR"/>
    <property type="match status" value="1"/>
</dbReference>
<evidence type="ECO:0000259" key="1">
    <source>
        <dbReference type="Pfam" id="PF03372"/>
    </source>
</evidence>
<feature type="domain" description="Endonuclease/exonuclease/phosphatase" evidence="1">
    <location>
        <begin position="2"/>
        <end position="176"/>
    </location>
</feature>
<dbReference type="SUPFAM" id="SSF56219">
    <property type="entry name" value="DNase I-like"/>
    <property type="match status" value="1"/>
</dbReference>
<dbReference type="STRING" id="1774970.AUC70_14915"/>
<keyword evidence="3" id="KW-1185">Reference proteome</keyword>
<dbReference type="GO" id="GO:0006506">
    <property type="term" value="P:GPI anchor biosynthetic process"/>
    <property type="evidence" value="ECO:0007669"/>
    <property type="project" value="TreeGrafter"/>
</dbReference>
<name>A0A1E3VSQ7_9HYPH</name>
<dbReference type="Proteomes" id="UP000094172">
    <property type="component" value="Unassembled WGS sequence"/>
</dbReference>
<evidence type="ECO:0000313" key="2">
    <source>
        <dbReference type="EMBL" id="ODR96559.1"/>
    </source>
</evidence>
<gene>
    <name evidence="2" type="ORF">AUC70_14915</name>
</gene>
<comment type="caution">
    <text evidence="2">The sequence shown here is derived from an EMBL/GenBank/DDBJ whole genome shotgun (WGS) entry which is preliminary data.</text>
</comment>
<dbReference type="InterPro" id="IPR051916">
    <property type="entry name" value="GPI-anchor_lipid_remodeler"/>
</dbReference>
<dbReference type="EMBL" id="LPWE01000004">
    <property type="protein sequence ID" value="ODR96559.1"/>
    <property type="molecule type" value="Genomic_DNA"/>
</dbReference>
<dbReference type="InterPro" id="IPR005135">
    <property type="entry name" value="Endo/exonuclease/phosphatase"/>
</dbReference>
<accession>A0A1E3VSQ7</accession>
<reference evidence="2 3" key="1">
    <citation type="journal article" date="2016" name="Environ. Microbiol.">
        <title>New Methyloceanibacter diversity from North Sea sediments includes methanotroph containing solely the soluble methane monooxygenase.</title>
        <authorList>
            <person name="Vekeman B."/>
            <person name="Kerckhof F.M."/>
            <person name="Cremers G."/>
            <person name="de Vos P."/>
            <person name="Vandamme P."/>
            <person name="Boon N."/>
            <person name="Op den Camp H.J."/>
            <person name="Heylen K."/>
        </authorList>
    </citation>
    <scope>NUCLEOTIDE SEQUENCE [LARGE SCALE GENOMIC DNA]</scope>
    <source>
        <strain evidence="2 3">R-67176</strain>
    </source>
</reference>
<dbReference type="InterPro" id="IPR036691">
    <property type="entry name" value="Endo/exonu/phosph_ase_sf"/>
</dbReference>
<organism evidence="2 3">
    <name type="scientific">Methyloceanibacter stevinii</name>
    <dbReference type="NCBI Taxonomy" id="1774970"/>
    <lineage>
        <taxon>Bacteria</taxon>
        <taxon>Pseudomonadati</taxon>
        <taxon>Pseudomonadota</taxon>
        <taxon>Alphaproteobacteria</taxon>
        <taxon>Hyphomicrobiales</taxon>
        <taxon>Hyphomicrobiaceae</taxon>
        <taxon>Methyloceanibacter</taxon>
    </lineage>
</organism>
<dbReference type="Gene3D" id="3.60.10.10">
    <property type="entry name" value="Endonuclease/exonuclease/phosphatase"/>
    <property type="match status" value="1"/>
</dbReference>
<dbReference type="AlphaFoldDB" id="A0A1E3VSQ7"/>
<dbReference type="GO" id="GO:0003824">
    <property type="term" value="F:catalytic activity"/>
    <property type="evidence" value="ECO:0007669"/>
    <property type="project" value="InterPro"/>
</dbReference>
<evidence type="ECO:0000313" key="3">
    <source>
        <dbReference type="Proteomes" id="UP000094172"/>
    </source>
</evidence>
<dbReference type="PANTHER" id="PTHR14859:SF1">
    <property type="entry name" value="PGAP2-INTERACTING PROTEIN"/>
    <property type="match status" value="1"/>
</dbReference>